<dbReference type="AlphaFoldDB" id="A0A5B7EWG4"/>
<keyword evidence="3" id="KW-1185">Reference proteome</keyword>
<gene>
    <name evidence="2" type="ORF">E2C01_031009</name>
</gene>
<proteinExistence type="predicted"/>
<evidence type="ECO:0000313" key="3">
    <source>
        <dbReference type="Proteomes" id="UP000324222"/>
    </source>
</evidence>
<protein>
    <submittedName>
        <fullName evidence="2">Uncharacterized protein</fullName>
    </submittedName>
</protein>
<feature type="region of interest" description="Disordered" evidence="1">
    <location>
        <begin position="14"/>
        <end position="60"/>
    </location>
</feature>
<accession>A0A5B7EWG4</accession>
<dbReference type="EMBL" id="VSRR010003805">
    <property type="protein sequence ID" value="MPC37526.1"/>
    <property type="molecule type" value="Genomic_DNA"/>
</dbReference>
<feature type="compositionally biased region" description="Low complexity" evidence="1">
    <location>
        <begin position="14"/>
        <end position="24"/>
    </location>
</feature>
<comment type="caution">
    <text evidence="2">The sequence shown here is derived from an EMBL/GenBank/DDBJ whole genome shotgun (WGS) entry which is preliminary data.</text>
</comment>
<reference evidence="2 3" key="1">
    <citation type="submission" date="2019-05" db="EMBL/GenBank/DDBJ databases">
        <title>Another draft genome of Portunus trituberculatus and its Hox gene families provides insights of decapod evolution.</title>
        <authorList>
            <person name="Jeong J.-H."/>
            <person name="Song I."/>
            <person name="Kim S."/>
            <person name="Choi T."/>
            <person name="Kim D."/>
            <person name="Ryu S."/>
            <person name="Kim W."/>
        </authorList>
    </citation>
    <scope>NUCLEOTIDE SEQUENCE [LARGE SCALE GENOMIC DNA]</scope>
    <source>
        <tissue evidence="2">Muscle</tissue>
    </source>
</reference>
<evidence type="ECO:0000313" key="2">
    <source>
        <dbReference type="EMBL" id="MPC37526.1"/>
    </source>
</evidence>
<feature type="compositionally biased region" description="Pro residues" evidence="1">
    <location>
        <begin position="46"/>
        <end position="56"/>
    </location>
</feature>
<sequence length="131" mass="13606">MRPVTLNSISAITGSPLLPSLLGSEDPHRAGSAGHSPERLGQPSPVRSPAPPPPSLPVKYKLGHYTELQTNPGNAVSNIQTGCGVGVVVGGWGVVSMGATLADSWATRRSSSCCRCRCSSMDTRKAWPVGE</sequence>
<evidence type="ECO:0000256" key="1">
    <source>
        <dbReference type="SAM" id="MobiDB-lite"/>
    </source>
</evidence>
<name>A0A5B7EWG4_PORTR</name>
<organism evidence="2 3">
    <name type="scientific">Portunus trituberculatus</name>
    <name type="common">Swimming crab</name>
    <name type="synonym">Neptunus trituberculatus</name>
    <dbReference type="NCBI Taxonomy" id="210409"/>
    <lineage>
        <taxon>Eukaryota</taxon>
        <taxon>Metazoa</taxon>
        <taxon>Ecdysozoa</taxon>
        <taxon>Arthropoda</taxon>
        <taxon>Crustacea</taxon>
        <taxon>Multicrustacea</taxon>
        <taxon>Malacostraca</taxon>
        <taxon>Eumalacostraca</taxon>
        <taxon>Eucarida</taxon>
        <taxon>Decapoda</taxon>
        <taxon>Pleocyemata</taxon>
        <taxon>Brachyura</taxon>
        <taxon>Eubrachyura</taxon>
        <taxon>Portunoidea</taxon>
        <taxon>Portunidae</taxon>
        <taxon>Portuninae</taxon>
        <taxon>Portunus</taxon>
    </lineage>
</organism>
<dbReference type="Proteomes" id="UP000324222">
    <property type="component" value="Unassembled WGS sequence"/>
</dbReference>